<sequence>MARTTPMSKVRNIGIMAHVDAGKTTTSERILYYTGRTHKIGEVHEGAATMDWMAQEQERGITITSAATTAEWKGYTFNLIDTPGHIDFNIEVKRSVRVLDGVIAAFDAVSGVEPQSETNWGHASNYGVPRLCYVNKMDRVGSNFLRCVDMMKERLRANAVPIQLPIGSEDNFKGMIDLVEMKALVYNGEELGATWDVLDIPAELKAEADKWHNNLVEVAVEFDDEAMNAYLEGNEPSVETLKKCIRKGTVEMKMFPVLCGSSFKNKGVQPLLDAVIAYLPAPDEIDEENVKAELPDGSEITLKIGDDQPLGALAFKIATDPYVGTLTFVRVYTGVISSGTAVYNATRQRSERIGRIVKMHANKREEVTELRAGDIGALIGLKDTRTGDTLCAEGKDYMLETIKAMDPVIAMAVEPKSKGDQEKMGIGLGKLMAEDPSFRVYTDEETGQTILAGVGELHLDIMVDRLKREHKVEVNTGAPQVSYRETITKTAECEGSHKKQSGGRGQYGHCWVKFEPNETGKGFEFVNAIVGGVVPKEYIPAIQAGIEESLKNGMYAGYPVVDVKATLFDGSYHDVDSSEMAFKMAGILAVKEAAKKCAPQLLEPIMKMEVTVPSDFMGDVIGDLSSRRGQITGTEDRFGQTVVKAFVPLANLFGYVTSLRSMTQGRGSPSMEFDHYDPVPSNVATEIAAKRAA</sequence>
<evidence type="ECO:0000256" key="6">
    <source>
        <dbReference type="ARBA" id="ARBA00022917"/>
    </source>
</evidence>
<comment type="similarity">
    <text evidence="1 9">Belongs to the TRAFAC class translation factor GTPase superfamily. Classic translation factor GTPase family. EF-G/EF-2 subfamily.</text>
</comment>
<dbReference type="EMBL" id="VAFM01000002">
    <property type="protein sequence ID" value="TKW60823.1"/>
    <property type="molecule type" value="Genomic_DNA"/>
</dbReference>
<dbReference type="FunFam" id="3.40.50.300:FF:000029">
    <property type="entry name" value="Elongation factor G"/>
    <property type="match status" value="1"/>
</dbReference>
<dbReference type="CDD" id="cd01886">
    <property type="entry name" value="EF-G"/>
    <property type="match status" value="1"/>
</dbReference>
<keyword evidence="3 9" id="KW-0963">Cytoplasm</keyword>
<dbReference type="InterPro" id="IPR027417">
    <property type="entry name" value="P-loop_NTPase"/>
</dbReference>
<dbReference type="InterPro" id="IPR009022">
    <property type="entry name" value="EFG_III"/>
</dbReference>
<comment type="function">
    <text evidence="8 9">Catalyzes the GTP-dependent ribosomal translocation step during translation elongation. During this step, the ribosome changes from the pre-translocational (PRE) to the post-translocational (POST) state as the newly formed A-site-bound peptidyl-tRNA and P-site-bound deacylated tRNA move to the P and E sites, respectively. Catalyzes the coordinated movement of the two tRNA molecules, the mRNA and conformational changes in the ribosome.</text>
</comment>
<dbReference type="InterPro" id="IPR009000">
    <property type="entry name" value="Transl_B-barrel_sf"/>
</dbReference>
<dbReference type="InterPro" id="IPR004540">
    <property type="entry name" value="Transl_elong_EFG/EF2"/>
</dbReference>
<keyword evidence="5 9" id="KW-0251">Elongation factor</keyword>
<evidence type="ECO:0000313" key="12">
    <source>
        <dbReference type="Proteomes" id="UP000320948"/>
    </source>
</evidence>
<dbReference type="PRINTS" id="PR00315">
    <property type="entry name" value="ELONGATNFCT"/>
</dbReference>
<dbReference type="FunFam" id="2.40.30.10:FF:000006">
    <property type="entry name" value="Elongation factor G"/>
    <property type="match status" value="1"/>
</dbReference>
<dbReference type="FunFam" id="3.30.70.870:FF:000001">
    <property type="entry name" value="Elongation factor G"/>
    <property type="match status" value="1"/>
</dbReference>
<dbReference type="GO" id="GO:0032790">
    <property type="term" value="P:ribosome disassembly"/>
    <property type="evidence" value="ECO:0007669"/>
    <property type="project" value="TreeGrafter"/>
</dbReference>
<dbReference type="PROSITE" id="PS51722">
    <property type="entry name" value="G_TR_2"/>
    <property type="match status" value="1"/>
</dbReference>
<dbReference type="InterPro" id="IPR004161">
    <property type="entry name" value="EFTu-like_2"/>
</dbReference>
<protein>
    <recommendedName>
        <fullName evidence="2 9">Elongation factor G</fullName>
        <shortName evidence="9">EF-G</shortName>
    </recommendedName>
</protein>
<dbReference type="SUPFAM" id="SSF52540">
    <property type="entry name" value="P-loop containing nucleoside triphosphate hydrolases"/>
    <property type="match status" value="1"/>
</dbReference>
<dbReference type="SUPFAM" id="SSF50447">
    <property type="entry name" value="Translation proteins"/>
    <property type="match status" value="1"/>
</dbReference>
<dbReference type="CDD" id="cd03713">
    <property type="entry name" value="EFG_mtEFG_C"/>
    <property type="match status" value="1"/>
</dbReference>
<dbReference type="GO" id="GO:0003746">
    <property type="term" value="F:translation elongation factor activity"/>
    <property type="evidence" value="ECO:0007669"/>
    <property type="project" value="UniProtKB-UniRule"/>
</dbReference>
<dbReference type="Pfam" id="PF00679">
    <property type="entry name" value="EFG_C"/>
    <property type="match status" value="1"/>
</dbReference>
<accession>A0A6N4R5G8</accession>
<dbReference type="Gene3D" id="3.30.230.10">
    <property type="match status" value="1"/>
</dbReference>
<evidence type="ECO:0000256" key="9">
    <source>
        <dbReference type="HAMAP-Rule" id="MF_00054"/>
    </source>
</evidence>
<dbReference type="Proteomes" id="UP000320948">
    <property type="component" value="Unassembled WGS sequence"/>
</dbReference>
<feature type="binding site" evidence="9">
    <location>
        <begin position="17"/>
        <end position="24"/>
    </location>
    <ligand>
        <name>GTP</name>
        <dbReference type="ChEBI" id="CHEBI:37565"/>
    </ligand>
</feature>
<dbReference type="GO" id="GO:0097216">
    <property type="term" value="F:guanosine tetraphosphate binding"/>
    <property type="evidence" value="ECO:0007669"/>
    <property type="project" value="UniProtKB-ARBA"/>
</dbReference>
<dbReference type="PANTHER" id="PTHR43261:SF1">
    <property type="entry name" value="RIBOSOME-RELEASING FACTOR 2, MITOCHONDRIAL"/>
    <property type="match status" value="1"/>
</dbReference>
<dbReference type="SUPFAM" id="SSF54211">
    <property type="entry name" value="Ribosomal protein S5 domain 2-like"/>
    <property type="match status" value="1"/>
</dbReference>
<dbReference type="Gene3D" id="3.30.70.240">
    <property type="match status" value="1"/>
</dbReference>
<dbReference type="PROSITE" id="PS00301">
    <property type="entry name" value="G_TR_1"/>
    <property type="match status" value="1"/>
</dbReference>
<gene>
    <name evidence="9 11" type="primary">fusA</name>
    <name evidence="11" type="ORF">DI628_08005</name>
</gene>
<dbReference type="Pfam" id="PF14492">
    <property type="entry name" value="EFG_III"/>
    <property type="match status" value="1"/>
</dbReference>
<evidence type="ECO:0000256" key="8">
    <source>
        <dbReference type="ARBA" id="ARBA00024731"/>
    </source>
</evidence>
<dbReference type="NCBIfam" id="NF009379">
    <property type="entry name" value="PRK12740.1-3"/>
    <property type="match status" value="1"/>
</dbReference>
<dbReference type="Gene3D" id="2.40.30.10">
    <property type="entry name" value="Translation factors"/>
    <property type="match status" value="1"/>
</dbReference>
<dbReference type="CDD" id="cd04088">
    <property type="entry name" value="EFG_mtEFG_II"/>
    <property type="match status" value="1"/>
</dbReference>
<dbReference type="GO" id="GO:0005737">
    <property type="term" value="C:cytoplasm"/>
    <property type="evidence" value="ECO:0007669"/>
    <property type="project" value="UniProtKB-SubCell"/>
</dbReference>
<dbReference type="InterPro" id="IPR035647">
    <property type="entry name" value="EFG_III/V"/>
</dbReference>
<dbReference type="Gene3D" id="3.40.50.300">
    <property type="entry name" value="P-loop containing nucleotide triphosphate hydrolases"/>
    <property type="match status" value="1"/>
</dbReference>
<dbReference type="GO" id="GO:0003924">
    <property type="term" value="F:GTPase activity"/>
    <property type="evidence" value="ECO:0007669"/>
    <property type="project" value="InterPro"/>
</dbReference>
<dbReference type="PANTHER" id="PTHR43261">
    <property type="entry name" value="TRANSLATION ELONGATION FACTOR G-RELATED"/>
    <property type="match status" value="1"/>
</dbReference>
<dbReference type="InterPro" id="IPR041095">
    <property type="entry name" value="EFG_II"/>
</dbReference>
<dbReference type="NCBIfam" id="TIGR00484">
    <property type="entry name" value="EF-G"/>
    <property type="match status" value="1"/>
</dbReference>
<dbReference type="AlphaFoldDB" id="A0A6N4R5G8"/>
<dbReference type="SMART" id="SM00838">
    <property type="entry name" value="EFG_C"/>
    <property type="match status" value="1"/>
</dbReference>
<evidence type="ECO:0000256" key="4">
    <source>
        <dbReference type="ARBA" id="ARBA00022741"/>
    </source>
</evidence>
<organism evidence="11 12">
    <name type="scientific">Blastochloris viridis</name>
    <name type="common">Rhodopseudomonas viridis</name>
    <dbReference type="NCBI Taxonomy" id="1079"/>
    <lineage>
        <taxon>Bacteria</taxon>
        <taxon>Pseudomonadati</taxon>
        <taxon>Pseudomonadota</taxon>
        <taxon>Alphaproteobacteria</taxon>
        <taxon>Hyphomicrobiales</taxon>
        <taxon>Blastochloridaceae</taxon>
        <taxon>Blastochloris</taxon>
    </lineage>
</organism>
<evidence type="ECO:0000256" key="5">
    <source>
        <dbReference type="ARBA" id="ARBA00022768"/>
    </source>
</evidence>
<dbReference type="FunFam" id="3.30.70.240:FF:000001">
    <property type="entry name" value="Elongation factor G"/>
    <property type="match status" value="1"/>
</dbReference>
<dbReference type="Gene3D" id="3.30.70.870">
    <property type="entry name" value="Elongation Factor G (Translational Gtpase), domain 3"/>
    <property type="match status" value="1"/>
</dbReference>
<evidence type="ECO:0000256" key="3">
    <source>
        <dbReference type="ARBA" id="ARBA00022490"/>
    </source>
</evidence>
<dbReference type="InterPro" id="IPR014721">
    <property type="entry name" value="Ribsml_uS5_D2-typ_fold_subgr"/>
</dbReference>
<dbReference type="NCBIfam" id="TIGR00231">
    <property type="entry name" value="small_GTP"/>
    <property type="match status" value="1"/>
</dbReference>
<feature type="binding site" evidence="9">
    <location>
        <begin position="135"/>
        <end position="138"/>
    </location>
    <ligand>
        <name>GTP</name>
        <dbReference type="ChEBI" id="CHEBI:37565"/>
    </ligand>
</feature>
<dbReference type="InterPro" id="IPR031157">
    <property type="entry name" value="G_TR_CS"/>
</dbReference>
<dbReference type="InterPro" id="IPR020568">
    <property type="entry name" value="Ribosomal_Su5_D2-typ_SF"/>
</dbReference>
<comment type="subcellular location">
    <subcellularLocation>
        <location evidence="9">Cytoplasm</location>
    </subcellularLocation>
</comment>
<evidence type="ECO:0000256" key="1">
    <source>
        <dbReference type="ARBA" id="ARBA00005870"/>
    </source>
</evidence>
<name>A0A6N4R5G8_BLAVI</name>
<keyword evidence="4 9" id="KW-0547">Nucleotide-binding</keyword>
<dbReference type="SMART" id="SM00889">
    <property type="entry name" value="EFG_IV"/>
    <property type="match status" value="1"/>
</dbReference>
<keyword evidence="6 9" id="KW-0648">Protein biosynthesis</keyword>
<feature type="binding site" evidence="9">
    <location>
        <begin position="81"/>
        <end position="85"/>
    </location>
    <ligand>
        <name>GTP</name>
        <dbReference type="ChEBI" id="CHEBI:37565"/>
    </ligand>
</feature>
<evidence type="ECO:0000256" key="7">
    <source>
        <dbReference type="ARBA" id="ARBA00023134"/>
    </source>
</evidence>
<evidence type="ECO:0000259" key="10">
    <source>
        <dbReference type="PROSITE" id="PS51722"/>
    </source>
</evidence>
<dbReference type="InterPro" id="IPR047872">
    <property type="entry name" value="EFG_IV"/>
</dbReference>
<dbReference type="Pfam" id="PF03144">
    <property type="entry name" value="GTP_EFTU_D2"/>
    <property type="match status" value="1"/>
</dbReference>
<comment type="caution">
    <text evidence="11">The sequence shown here is derived from an EMBL/GenBank/DDBJ whole genome shotgun (WGS) entry which is preliminary data.</text>
</comment>
<dbReference type="FunFam" id="3.30.230.10:FF:000003">
    <property type="entry name" value="Elongation factor G"/>
    <property type="match status" value="1"/>
</dbReference>
<reference evidence="11 12" key="1">
    <citation type="journal article" date="2017" name="Nat. Commun.">
        <title>In situ click chemistry generation of cyclooxygenase-2 inhibitors.</title>
        <authorList>
            <person name="Bhardwaj A."/>
            <person name="Kaur J."/>
            <person name="Wuest M."/>
            <person name="Wuest F."/>
        </authorList>
    </citation>
    <scope>NUCLEOTIDE SEQUENCE [LARGE SCALE GENOMIC DNA]</scope>
    <source>
        <strain evidence="11">S2_018_000_R2_106</strain>
    </source>
</reference>
<evidence type="ECO:0000256" key="2">
    <source>
        <dbReference type="ARBA" id="ARBA00017872"/>
    </source>
</evidence>
<feature type="domain" description="Tr-type G" evidence="10">
    <location>
        <begin position="8"/>
        <end position="283"/>
    </location>
</feature>
<proteinExistence type="inferred from homology"/>
<keyword evidence="7 9" id="KW-0342">GTP-binding</keyword>
<dbReference type="CDD" id="cd16262">
    <property type="entry name" value="EFG_III"/>
    <property type="match status" value="1"/>
</dbReference>
<dbReference type="InterPro" id="IPR035649">
    <property type="entry name" value="EFG_V"/>
</dbReference>
<dbReference type="Pfam" id="PF03764">
    <property type="entry name" value="EFG_IV"/>
    <property type="match status" value="1"/>
</dbReference>
<dbReference type="InterPro" id="IPR000640">
    <property type="entry name" value="EFG_V-like"/>
</dbReference>
<dbReference type="CDD" id="cd01434">
    <property type="entry name" value="EFG_mtEFG1_IV"/>
    <property type="match status" value="1"/>
</dbReference>
<evidence type="ECO:0000313" key="11">
    <source>
        <dbReference type="EMBL" id="TKW60823.1"/>
    </source>
</evidence>
<dbReference type="InterPro" id="IPR005517">
    <property type="entry name" value="Transl_elong_EFG/EF2_IV"/>
</dbReference>
<dbReference type="GO" id="GO:0005525">
    <property type="term" value="F:GTP binding"/>
    <property type="evidence" value="ECO:0007669"/>
    <property type="project" value="UniProtKB-UniRule"/>
</dbReference>
<dbReference type="InterPro" id="IPR000795">
    <property type="entry name" value="T_Tr_GTP-bd_dom"/>
</dbReference>
<dbReference type="HAMAP" id="MF_00054_B">
    <property type="entry name" value="EF_G_EF_2_B"/>
    <property type="match status" value="1"/>
</dbReference>
<dbReference type="NCBIfam" id="NF009381">
    <property type="entry name" value="PRK12740.1-5"/>
    <property type="match status" value="1"/>
</dbReference>
<dbReference type="SUPFAM" id="SSF54980">
    <property type="entry name" value="EF-G C-terminal domain-like"/>
    <property type="match status" value="2"/>
</dbReference>
<dbReference type="Pfam" id="PF00009">
    <property type="entry name" value="GTP_EFTU"/>
    <property type="match status" value="1"/>
</dbReference>
<dbReference type="InterPro" id="IPR005225">
    <property type="entry name" value="Small_GTP-bd"/>
</dbReference>